<feature type="compositionally biased region" description="Basic and acidic residues" evidence="3">
    <location>
        <begin position="1"/>
        <end position="15"/>
    </location>
</feature>
<evidence type="ECO:0008006" key="7">
    <source>
        <dbReference type="Google" id="ProtNLM"/>
    </source>
</evidence>
<keyword evidence="4" id="KW-1133">Transmembrane helix</keyword>
<protein>
    <recommendedName>
        <fullName evidence="7">Zinc-finger domain-containing protein</fullName>
    </recommendedName>
</protein>
<dbReference type="InterPro" id="IPR041916">
    <property type="entry name" value="Anti_sigma_zinc_sf"/>
</dbReference>
<keyword evidence="6" id="KW-1185">Reference proteome</keyword>
<organism evidence="5 6">
    <name type="scientific">Streptomyces filamentosus</name>
    <name type="common">Streptomyces roseosporus</name>
    <dbReference type="NCBI Taxonomy" id="67294"/>
    <lineage>
        <taxon>Bacteria</taxon>
        <taxon>Bacillati</taxon>
        <taxon>Actinomycetota</taxon>
        <taxon>Actinomycetes</taxon>
        <taxon>Kitasatosporales</taxon>
        <taxon>Streptomycetaceae</taxon>
        <taxon>Streptomyces</taxon>
    </lineage>
</organism>
<evidence type="ECO:0000256" key="2">
    <source>
        <dbReference type="ARBA" id="ARBA00023163"/>
    </source>
</evidence>
<gene>
    <name evidence="5" type="ORF">GCM10017667_24700</name>
</gene>
<dbReference type="AlphaFoldDB" id="A0A919BID2"/>
<keyword evidence="4" id="KW-0812">Transmembrane</keyword>
<dbReference type="Gene3D" id="1.10.10.1320">
    <property type="entry name" value="Anti-sigma factor, zinc-finger domain"/>
    <property type="match status" value="1"/>
</dbReference>
<evidence type="ECO:0000256" key="1">
    <source>
        <dbReference type="ARBA" id="ARBA00023015"/>
    </source>
</evidence>
<name>A0A919BID2_STRFL</name>
<accession>A0A919BID2</accession>
<reference evidence="5" key="1">
    <citation type="journal article" date="2014" name="Int. J. Syst. Evol. Microbiol.">
        <title>Complete genome sequence of Corynebacterium casei LMG S-19264T (=DSM 44701T), isolated from a smear-ripened cheese.</title>
        <authorList>
            <consortium name="US DOE Joint Genome Institute (JGI-PGF)"/>
            <person name="Walter F."/>
            <person name="Albersmeier A."/>
            <person name="Kalinowski J."/>
            <person name="Ruckert C."/>
        </authorList>
    </citation>
    <scope>NUCLEOTIDE SEQUENCE</scope>
    <source>
        <strain evidence="5">JCM 4122</strain>
    </source>
</reference>
<feature type="region of interest" description="Disordered" evidence="3">
    <location>
        <begin position="1"/>
        <end position="23"/>
    </location>
</feature>
<comment type="caution">
    <text evidence="5">The sequence shown here is derived from an EMBL/GenBank/DDBJ whole genome shotgun (WGS) entry which is preliminary data.</text>
</comment>
<evidence type="ECO:0000313" key="6">
    <source>
        <dbReference type="Proteomes" id="UP000632849"/>
    </source>
</evidence>
<proteinExistence type="predicted"/>
<reference evidence="5" key="2">
    <citation type="submission" date="2020-09" db="EMBL/GenBank/DDBJ databases">
        <authorList>
            <person name="Sun Q."/>
            <person name="Ohkuma M."/>
        </authorList>
    </citation>
    <scope>NUCLEOTIDE SEQUENCE</scope>
    <source>
        <strain evidence="5">JCM 4122</strain>
    </source>
</reference>
<feature type="transmembrane region" description="Helical" evidence="4">
    <location>
        <begin position="193"/>
        <end position="213"/>
    </location>
</feature>
<evidence type="ECO:0000313" key="5">
    <source>
        <dbReference type="EMBL" id="GHF93764.1"/>
    </source>
</evidence>
<sequence>MTTTDRADTAQHPDVSEISDLTEGLLSPGRSAAVRRHLDGCALCADVRSSLEEIRGLLGTLPGPPRMPAEIAGRIDAALAAEALLDATVPEPSRTVSRETPDTPPAQNALSGPGRPSAHGTSSAEVTPSAGGGVTAEDSVTVPPVEAADVVSRETARSASPVRPADGRPPTVRPASRPASGPGRGRTRRRGRIALLTSLAGTLVAGVCAYSLYALTQNGASNADATKADTVASAPLSTFSGEPVEDRVRSLLGAAPDLRAPKGVQPESLTAEAPEQSGTAQRSGDPALPGCVLAGTGRQDPVLASERGEYEGASAYLLVLADPADGDRVRAYLVDASCTGDTPGELLRTASYPKP</sequence>
<evidence type="ECO:0000256" key="3">
    <source>
        <dbReference type="SAM" id="MobiDB-lite"/>
    </source>
</evidence>
<evidence type="ECO:0000256" key="4">
    <source>
        <dbReference type="SAM" id="Phobius"/>
    </source>
</evidence>
<keyword evidence="2" id="KW-0804">Transcription</keyword>
<feature type="region of interest" description="Disordered" evidence="3">
    <location>
        <begin position="89"/>
        <end position="190"/>
    </location>
</feature>
<dbReference type="RefSeq" id="WP_190041514.1">
    <property type="nucleotide sequence ID" value="NZ_BNBE01000001.1"/>
</dbReference>
<dbReference type="EMBL" id="BNBE01000001">
    <property type="protein sequence ID" value="GHF93764.1"/>
    <property type="molecule type" value="Genomic_DNA"/>
</dbReference>
<keyword evidence="4" id="KW-0472">Membrane</keyword>
<keyword evidence="1" id="KW-0805">Transcription regulation</keyword>
<dbReference type="Proteomes" id="UP000632849">
    <property type="component" value="Unassembled WGS sequence"/>
</dbReference>
<feature type="region of interest" description="Disordered" evidence="3">
    <location>
        <begin position="256"/>
        <end position="288"/>
    </location>
</feature>